<gene>
    <name evidence="5" type="ORF">XD94_1084</name>
</gene>
<dbReference type="PANTHER" id="PTHR38445">
    <property type="entry name" value="HTH-TYPE TRANSCRIPTIONAL REPRESSOR YTRA"/>
    <property type="match status" value="1"/>
</dbReference>
<keyword evidence="1" id="KW-0805">Transcription regulation</keyword>
<comment type="caution">
    <text evidence="5">The sequence shown here is derived from an EMBL/GenBank/DDBJ whole genome shotgun (WGS) entry which is preliminary data.</text>
</comment>
<dbReference type="CDD" id="cd07377">
    <property type="entry name" value="WHTH_GntR"/>
    <property type="match status" value="1"/>
</dbReference>
<dbReference type="InterPro" id="IPR036388">
    <property type="entry name" value="WH-like_DNA-bd_sf"/>
</dbReference>
<evidence type="ECO:0000313" key="6">
    <source>
        <dbReference type="Proteomes" id="UP000054092"/>
    </source>
</evidence>
<proteinExistence type="predicted"/>
<keyword evidence="3" id="KW-0804">Transcription</keyword>
<dbReference type="EMBL" id="LGGP01000184">
    <property type="protein sequence ID" value="KUK80247.1"/>
    <property type="molecule type" value="Genomic_DNA"/>
</dbReference>
<name>A0A124FY74_9BACT</name>
<dbReference type="PATRIC" id="fig|1184387.3.peg.1509"/>
<dbReference type="GO" id="GO:0003677">
    <property type="term" value="F:DNA binding"/>
    <property type="evidence" value="ECO:0007669"/>
    <property type="project" value="UniProtKB-KW"/>
</dbReference>
<dbReference type="Proteomes" id="UP000054092">
    <property type="component" value="Unassembled WGS sequence"/>
</dbReference>
<keyword evidence="2" id="KW-0238">DNA-binding</keyword>
<dbReference type="Gene3D" id="1.10.10.10">
    <property type="entry name" value="Winged helix-like DNA-binding domain superfamily/Winged helix DNA-binding domain"/>
    <property type="match status" value="1"/>
</dbReference>
<dbReference type="Pfam" id="PF00392">
    <property type="entry name" value="GntR"/>
    <property type="match status" value="1"/>
</dbReference>
<dbReference type="GO" id="GO:0003700">
    <property type="term" value="F:DNA-binding transcription factor activity"/>
    <property type="evidence" value="ECO:0007669"/>
    <property type="project" value="InterPro"/>
</dbReference>
<sequence>MWFDIDIRSPLPIYDQIKRGVREEILKEKLKEGDPLPSIREMASQIRVNPNTVARAYRELEMEGLIMARQGLGYIVISDRDQVRDSVFESLSTELREPILRLKKSGISLERLLEVIEKIWKEMN</sequence>
<evidence type="ECO:0000256" key="1">
    <source>
        <dbReference type="ARBA" id="ARBA00023015"/>
    </source>
</evidence>
<organism evidence="5 6">
    <name type="scientific">Mesotoga prima</name>
    <dbReference type="NCBI Taxonomy" id="1184387"/>
    <lineage>
        <taxon>Bacteria</taxon>
        <taxon>Thermotogati</taxon>
        <taxon>Thermotogota</taxon>
        <taxon>Thermotogae</taxon>
        <taxon>Kosmotogales</taxon>
        <taxon>Kosmotogaceae</taxon>
        <taxon>Mesotoga</taxon>
    </lineage>
</organism>
<evidence type="ECO:0000256" key="3">
    <source>
        <dbReference type="ARBA" id="ARBA00023163"/>
    </source>
</evidence>
<protein>
    <submittedName>
        <fullName evidence="5">Transcriptional regulator, GntR family</fullName>
    </submittedName>
</protein>
<dbReference type="PANTHER" id="PTHR38445:SF7">
    <property type="entry name" value="GNTR-FAMILY TRANSCRIPTIONAL REGULATOR"/>
    <property type="match status" value="1"/>
</dbReference>
<dbReference type="InterPro" id="IPR000524">
    <property type="entry name" value="Tscrpt_reg_HTH_GntR"/>
</dbReference>
<dbReference type="SMART" id="SM00345">
    <property type="entry name" value="HTH_GNTR"/>
    <property type="match status" value="1"/>
</dbReference>
<dbReference type="PROSITE" id="PS50949">
    <property type="entry name" value="HTH_GNTR"/>
    <property type="match status" value="1"/>
</dbReference>
<dbReference type="AlphaFoldDB" id="A0A124FY74"/>
<dbReference type="SUPFAM" id="SSF46785">
    <property type="entry name" value="Winged helix' DNA-binding domain"/>
    <property type="match status" value="1"/>
</dbReference>
<dbReference type="InterPro" id="IPR036390">
    <property type="entry name" value="WH_DNA-bd_sf"/>
</dbReference>
<evidence type="ECO:0000256" key="2">
    <source>
        <dbReference type="ARBA" id="ARBA00023125"/>
    </source>
</evidence>
<evidence type="ECO:0000259" key="4">
    <source>
        <dbReference type="PROSITE" id="PS50949"/>
    </source>
</evidence>
<accession>A0A124FY74</accession>
<feature type="domain" description="HTH gntR-type" evidence="4">
    <location>
        <begin position="11"/>
        <end position="79"/>
    </location>
</feature>
<evidence type="ECO:0000313" key="5">
    <source>
        <dbReference type="EMBL" id="KUK80247.1"/>
    </source>
</evidence>
<reference evidence="6" key="1">
    <citation type="journal article" date="2015" name="MBio">
        <title>Genome-Resolved Metagenomic Analysis Reveals Roles for Candidate Phyla and Other Microbial Community Members in Biogeochemical Transformations in Oil Reservoirs.</title>
        <authorList>
            <person name="Hu P."/>
            <person name="Tom L."/>
            <person name="Singh A."/>
            <person name="Thomas B.C."/>
            <person name="Baker B.J."/>
            <person name="Piceno Y.M."/>
            <person name="Andersen G.L."/>
            <person name="Banfield J.F."/>
        </authorList>
    </citation>
    <scope>NUCLEOTIDE SEQUENCE [LARGE SCALE GENOMIC DNA]</scope>
</reference>